<dbReference type="OrthoDB" id="10020972at2"/>
<evidence type="ECO:0000256" key="2">
    <source>
        <dbReference type="SAM" id="MobiDB-lite"/>
    </source>
</evidence>
<dbReference type="Proteomes" id="UP000071065">
    <property type="component" value="Chromosome"/>
</dbReference>
<feature type="coiled-coil region" evidence="1">
    <location>
        <begin position="801"/>
        <end position="874"/>
    </location>
</feature>
<name>A0A142BHV0_9GAMM</name>
<feature type="coiled-coil region" evidence="1">
    <location>
        <begin position="903"/>
        <end position="964"/>
    </location>
</feature>
<feature type="compositionally biased region" description="Basic and acidic residues" evidence="2">
    <location>
        <begin position="388"/>
        <end position="415"/>
    </location>
</feature>
<accession>A0A142BHV0</accession>
<dbReference type="STRING" id="570277.EZMO1_4410"/>
<evidence type="ECO:0000256" key="1">
    <source>
        <dbReference type="SAM" id="Coils"/>
    </source>
</evidence>
<sequence length="1326" mass="149133">MEIKTGTLFLQPVWLFLAVTVLCIFSDHLSGDTVSEDSSFYCAQLSAPGVSVRFPLNLEALGATAAVQLAVSSVVMLSTSVCQSPGVSCSPAIYPVLQAYSTSADLLHRLFLIDALRHWTAWLVFSGSKWTPATIPDSVTAEAGTLNPVLGYRTLAEVNPNYRIQQDNFASLHSLVAYVSELNQQLSPGQSVVTSRDGKAELQIVQQDTSATVFSITLPSGGNTTSTYQVGSNQGIFWIKEINGINVERYHQVAWSEPKEGSRTTCLTVQLIAPEKSNESGLPIELTVPPWLTHRLLAASSAKAAGEFSRLFLNWYWSAYLMSEPVKASMAAGYQGADLSSQVSVVSACHSGSRYCPGGLAMQTFSAGVVPQSYMMDAPAAGDTFSGSEEKLTVNNPDKKEPDHSGADEGKKPEGGDDEGDKGGGASFSDKPPLSGVTSPKSLLWQATEHFFLKHDGTVDQSTISLDDAYDLIRKFSHAGMLQILPVDGKSNNLWPMVVSKRLAHYIERSLNPEGYTEPSVAPGQRPDDRYVVPMTQDMFNYILGNFDGCKQFAETNINLRDKLKLIIGNFCAEQNADRCFYGGESVKQYILENKYGYQPAFEDNQPVADDIDVLLSYSDPEVLYQYLKEKLVDFEVQKPTTVLLFTFPGLKPKDQPYELHRFDFEFKKSMDGAENYYLPKLDVGMTLDGSQATFQSDVLVVSETIKRGLKSEVDMHGTVDLKNSKYVDRALILSAVFPRNHLFKFLLNEVMHEAKGIKQTVDELSEASYSEDTHFNIIQEQLIRRINSLKKGISEKEYQLAFYKDQLETFQLKLTQEQQKLADAEREYNLELHEQKGLLDAKNEKIEESVVETNHLKTKISKLEKACKSLKEQIVKIGAINRKLRGEMELVTKNAAVDKDKVKKLDDQLASLSNRLKESNDEVLRLNDEVLRLNGEVLGLKDDKKLHASIKEFEELMQKLTENPDKDDKDDKEMVKYKTVTGVLTPTFIVRERRNANDDLWNHGRRVMIAGTFTAGFVTQKFLWQKPSNNNGIKSADNDDTGSPCLNQKDYTGLNNDILGILCHYPKNYRIVDYQAYSSSLEKGIFNPLNSEILSKDKRSQEIRQKRKILLAHSGHRLFRQMTTAQLLRIMGGIRTGWSWINNSLPLDKVVTGIVNYCGLMPDKKWQYDCGREAALKMSAKQFQNEHFVIVNGRRDIRLRESDRFISFLPVWNITSGQLGYYDVWPYRLDRKGYTILPGTSKTARPFRSLKCNYKGFKKIQIKVFSHYKWVDTNASCAEADTIIRTNTDSVYWWSHASGKHYNTATCRDENRQLIGVWQSHTYTP</sequence>
<keyword evidence="1" id="KW-0175">Coiled coil</keyword>
<feature type="region of interest" description="Disordered" evidence="2">
    <location>
        <begin position="380"/>
        <end position="439"/>
    </location>
</feature>
<evidence type="ECO:0000313" key="3">
    <source>
        <dbReference type="EMBL" id="AMO58326.1"/>
    </source>
</evidence>
<dbReference type="EMBL" id="CP013251">
    <property type="protein sequence ID" value="AMO58326.1"/>
    <property type="molecule type" value="Genomic_DNA"/>
</dbReference>
<reference evidence="3 4" key="1">
    <citation type="journal article" date="2016" name="Front. Microbiol.">
        <title>Genomic Insight into the Host-Endosymbiont Relationship of Endozoicomonas montiporae CL-33(T) with its Coral Host.</title>
        <authorList>
            <person name="Ding J.-Y."/>
            <person name="Shiu J.-H."/>
            <person name="Chen W.-M."/>
            <person name="Chiang Y.-R."/>
            <person name="Tang S.-L."/>
        </authorList>
    </citation>
    <scope>NUCLEOTIDE SEQUENCE [LARGE SCALE GENOMIC DNA]</scope>
    <source>
        <strain evidence="3 4">CL-33</strain>
    </source>
</reference>
<gene>
    <name evidence="3" type="ORF">EZMO1_4410</name>
</gene>
<evidence type="ECO:0000313" key="4">
    <source>
        <dbReference type="Proteomes" id="UP000071065"/>
    </source>
</evidence>
<dbReference type="RefSeq" id="WP_145912704.1">
    <property type="nucleotide sequence ID" value="NZ_CP013251.1"/>
</dbReference>
<dbReference type="PATRIC" id="fig|570277.3.peg.4728"/>
<protein>
    <submittedName>
        <fullName evidence="3">Uncharacterized protein</fullName>
    </submittedName>
</protein>
<organism evidence="3 4">
    <name type="scientific">Endozoicomonas montiporae CL-33</name>
    <dbReference type="NCBI Taxonomy" id="570277"/>
    <lineage>
        <taxon>Bacteria</taxon>
        <taxon>Pseudomonadati</taxon>
        <taxon>Pseudomonadota</taxon>
        <taxon>Gammaproteobacteria</taxon>
        <taxon>Oceanospirillales</taxon>
        <taxon>Endozoicomonadaceae</taxon>
        <taxon>Endozoicomonas</taxon>
    </lineage>
</organism>
<dbReference type="KEGG" id="emp:EZMO1_4410"/>
<proteinExistence type="predicted"/>